<dbReference type="SUPFAM" id="SSF81383">
    <property type="entry name" value="F-box domain"/>
    <property type="match status" value="1"/>
</dbReference>
<dbReference type="InterPro" id="IPR032675">
    <property type="entry name" value="LRR_dom_sf"/>
</dbReference>
<evidence type="ECO:0000256" key="1">
    <source>
        <dbReference type="SAM" id="MobiDB-lite"/>
    </source>
</evidence>
<dbReference type="SMART" id="SM00367">
    <property type="entry name" value="LRR_CC"/>
    <property type="match status" value="2"/>
</dbReference>
<gene>
    <name evidence="2" type="ORF">CYCCA115_LOCUS1680</name>
</gene>
<comment type="caution">
    <text evidence="2">The sequence shown here is derived from an EMBL/GenBank/DDBJ whole genome shotgun (WGS) entry which is preliminary data.</text>
</comment>
<accession>A0AAD2CEM2</accession>
<evidence type="ECO:0008006" key="4">
    <source>
        <dbReference type="Google" id="ProtNLM"/>
    </source>
</evidence>
<protein>
    <recommendedName>
        <fullName evidence="4">F-box domain-containing protein</fullName>
    </recommendedName>
</protein>
<dbReference type="Gene3D" id="3.80.10.10">
    <property type="entry name" value="Ribonuclease Inhibitor"/>
    <property type="match status" value="1"/>
</dbReference>
<dbReference type="InterPro" id="IPR036047">
    <property type="entry name" value="F-box-like_dom_sf"/>
</dbReference>
<dbReference type="Gene3D" id="1.20.1280.50">
    <property type="match status" value="1"/>
</dbReference>
<feature type="compositionally biased region" description="Pro residues" evidence="1">
    <location>
        <begin position="491"/>
        <end position="500"/>
    </location>
</feature>
<evidence type="ECO:0000313" key="3">
    <source>
        <dbReference type="Proteomes" id="UP001295423"/>
    </source>
</evidence>
<name>A0AAD2CEM2_9STRA</name>
<feature type="compositionally biased region" description="Basic and acidic residues" evidence="1">
    <location>
        <begin position="19"/>
        <end position="41"/>
    </location>
</feature>
<dbReference type="Proteomes" id="UP001295423">
    <property type="component" value="Unassembled WGS sequence"/>
</dbReference>
<dbReference type="EMBL" id="CAKOGP040000080">
    <property type="protein sequence ID" value="CAJ1929426.1"/>
    <property type="molecule type" value="Genomic_DNA"/>
</dbReference>
<feature type="compositionally biased region" description="Polar residues" evidence="1">
    <location>
        <begin position="1"/>
        <end position="18"/>
    </location>
</feature>
<feature type="region of interest" description="Disordered" evidence="1">
    <location>
        <begin position="562"/>
        <end position="586"/>
    </location>
</feature>
<evidence type="ECO:0000313" key="2">
    <source>
        <dbReference type="EMBL" id="CAJ1929426.1"/>
    </source>
</evidence>
<reference evidence="2" key="1">
    <citation type="submission" date="2023-08" db="EMBL/GenBank/DDBJ databases">
        <authorList>
            <person name="Audoor S."/>
            <person name="Bilcke G."/>
        </authorList>
    </citation>
    <scope>NUCLEOTIDE SEQUENCE</scope>
</reference>
<proteinExistence type="predicted"/>
<organism evidence="2 3">
    <name type="scientific">Cylindrotheca closterium</name>
    <dbReference type="NCBI Taxonomy" id="2856"/>
    <lineage>
        <taxon>Eukaryota</taxon>
        <taxon>Sar</taxon>
        <taxon>Stramenopiles</taxon>
        <taxon>Ochrophyta</taxon>
        <taxon>Bacillariophyta</taxon>
        <taxon>Bacillariophyceae</taxon>
        <taxon>Bacillariophycidae</taxon>
        <taxon>Bacillariales</taxon>
        <taxon>Bacillariaceae</taxon>
        <taxon>Cylindrotheca</taxon>
    </lineage>
</organism>
<feature type="compositionally biased region" description="Low complexity" evidence="1">
    <location>
        <begin position="575"/>
        <end position="586"/>
    </location>
</feature>
<keyword evidence="3" id="KW-1185">Reference proteome</keyword>
<dbReference type="AlphaFoldDB" id="A0AAD2CEM2"/>
<dbReference type="InterPro" id="IPR006553">
    <property type="entry name" value="Leu-rich_rpt_Cys-con_subtyp"/>
</dbReference>
<sequence>MLLHSTASQHSFTINHNGNNERRIETPNDKSLGETDLKEDINGSDWNKIMPTAKSPSNEEIETNATDIEHVMDATTPSISINNSKVCLLEPLSDECLKTPNIFQKISYEISDHNEDDGGDDDDECDIPELVEEDDSILASIRLDILHPEPASVSAVSEVPTSISSATSPQTLFATQQPFGTSRPTNSILKTSITTSGFKNKKNNGPTPRRIRGMWDVNIIISGDSESDTADNKTMKKKKTPNVFSQLRDETIIHCLSFLAGEPIDLLAVSQVGRRFHSLVTTSLSLWRTVDATNFVHQQFNQHSNSGEATTKTLAKLLLKYPPETLIIRDIGDKLHADESFLPPAGRLKNLTLTHFEDLTDTHVHVLLLLLALPVKQYQKKKLVQASSSSLQQLSLEYCPKLTNATVRSIASSPSCVELQSLSIRGNSGISDLLPIAKLLQIKPGTTVPTLRPRKPSLPNPLASLFGGPPAPSTPKPPRHSPPAGLNSLFAPPPPKPGPPAGLNSLFAPPPPKPAPSAAGLNSLFAPPPPKLPVSTMELHKTAAHSVTASPPRTSALHSLFAPPGSSPQRNQSLTTTPTATTNTNTMSLPKTTIIKRGISNSTSHATIPSLGRNTSKSSTRALCTIDIRSTGIKPQSWLQCCQETTTSSSCKLWLQSFAMDGDSWTDQLLKDWADLVSLRDLKVLNLATAIANGGVGNGGITDTKVLEGATWLQSLNLNGHNVSDTTTTTIDQSNK</sequence>
<feature type="region of interest" description="Disordered" evidence="1">
    <location>
        <begin position="1"/>
        <end position="46"/>
    </location>
</feature>
<dbReference type="SUPFAM" id="SSF52047">
    <property type="entry name" value="RNI-like"/>
    <property type="match status" value="2"/>
</dbReference>
<feature type="region of interest" description="Disordered" evidence="1">
    <location>
        <begin position="446"/>
        <end position="526"/>
    </location>
</feature>